<dbReference type="AlphaFoldDB" id="A0A5C5G3Y0"/>
<organism evidence="7 8">
    <name type="scientific">Rhodotorula diobovata</name>
    <dbReference type="NCBI Taxonomy" id="5288"/>
    <lineage>
        <taxon>Eukaryota</taxon>
        <taxon>Fungi</taxon>
        <taxon>Dikarya</taxon>
        <taxon>Basidiomycota</taxon>
        <taxon>Pucciniomycotina</taxon>
        <taxon>Microbotryomycetes</taxon>
        <taxon>Sporidiobolales</taxon>
        <taxon>Sporidiobolaceae</taxon>
        <taxon>Rhodotorula</taxon>
    </lineage>
</organism>
<dbReference type="InterPro" id="IPR001841">
    <property type="entry name" value="Znf_RING"/>
</dbReference>
<evidence type="ECO:0000256" key="3">
    <source>
        <dbReference type="ARBA" id="ARBA00022833"/>
    </source>
</evidence>
<dbReference type="GO" id="GO:0008270">
    <property type="term" value="F:zinc ion binding"/>
    <property type="evidence" value="ECO:0007669"/>
    <property type="project" value="UniProtKB-KW"/>
</dbReference>
<feature type="compositionally biased region" description="Low complexity" evidence="5">
    <location>
        <begin position="1"/>
        <end position="15"/>
    </location>
</feature>
<gene>
    <name evidence="7" type="ORF">DMC30DRAFT_346676</name>
</gene>
<dbReference type="PANTHER" id="PTHR14155:SF627">
    <property type="entry name" value="OS06G0192800 PROTEIN"/>
    <property type="match status" value="1"/>
</dbReference>
<evidence type="ECO:0000313" key="7">
    <source>
        <dbReference type="EMBL" id="TNY23817.1"/>
    </source>
</evidence>
<dbReference type="SUPFAM" id="SSF57850">
    <property type="entry name" value="RING/U-box"/>
    <property type="match status" value="1"/>
</dbReference>
<evidence type="ECO:0000259" key="6">
    <source>
        <dbReference type="PROSITE" id="PS50089"/>
    </source>
</evidence>
<evidence type="ECO:0000313" key="8">
    <source>
        <dbReference type="Proteomes" id="UP000311382"/>
    </source>
</evidence>
<reference evidence="7 8" key="1">
    <citation type="submission" date="2019-03" db="EMBL/GenBank/DDBJ databases">
        <title>Rhodosporidium diobovatum UCD-FST 08-225 genome sequencing, assembly, and annotation.</title>
        <authorList>
            <person name="Fakankun I.U."/>
            <person name="Fristensky B."/>
            <person name="Levin D.B."/>
        </authorList>
    </citation>
    <scope>NUCLEOTIDE SEQUENCE [LARGE SCALE GENOMIC DNA]</scope>
    <source>
        <strain evidence="7 8">UCD-FST 08-225</strain>
    </source>
</reference>
<dbReference type="EMBL" id="SOZI01000007">
    <property type="protein sequence ID" value="TNY23817.1"/>
    <property type="molecule type" value="Genomic_DNA"/>
</dbReference>
<dbReference type="Gene3D" id="3.30.40.10">
    <property type="entry name" value="Zinc/RING finger domain, C3HC4 (zinc finger)"/>
    <property type="match status" value="1"/>
</dbReference>
<name>A0A5C5G3Y0_9BASI</name>
<feature type="region of interest" description="Disordered" evidence="5">
    <location>
        <begin position="1"/>
        <end position="28"/>
    </location>
</feature>
<keyword evidence="1" id="KW-0479">Metal-binding</keyword>
<accession>A0A5C5G3Y0</accession>
<dbReference type="InterPro" id="IPR053238">
    <property type="entry name" value="RING-H2_zinc_finger"/>
</dbReference>
<feature type="non-terminal residue" evidence="7">
    <location>
        <position position="1"/>
    </location>
</feature>
<dbReference type="SMART" id="SM00184">
    <property type="entry name" value="RING"/>
    <property type="match status" value="1"/>
</dbReference>
<dbReference type="STRING" id="5288.A0A5C5G3Y0"/>
<comment type="caution">
    <text evidence="7">The sequence shown here is derived from an EMBL/GenBank/DDBJ whole genome shotgun (WGS) entry which is preliminary data.</text>
</comment>
<proteinExistence type="predicted"/>
<evidence type="ECO:0000256" key="4">
    <source>
        <dbReference type="PROSITE-ProRule" id="PRU00175"/>
    </source>
</evidence>
<dbReference type="Proteomes" id="UP000311382">
    <property type="component" value="Unassembled WGS sequence"/>
</dbReference>
<keyword evidence="8" id="KW-1185">Reference proteome</keyword>
<dbReference type="Pfam" id="PF13639">
    <property type="entry name" value="zf-RING_2"/>
    <property type="match status" value="1"/>
</dbReference>
<keyword evidence="2 4" id="KW-0863">Zinc-finger</keyword>
<dbReference type="PROSITE" id="PS50089">
    <property type="entry name" value="ZF_RING_2"/>
    <property type="match status" value="1"/>
</dbReference>
<dbReference type="OrthoDB" id="8062037at2759"/>
<keyword evidence="3" id="KW-0862">Zinc</keyword>
<evidence type="ECO:0000256" key="1">
    <source>
        <dbReference type="ARBA" id="ARBA00022723"/>
    </source>
</evidence>
<protein>
    <recommendedName>
        <fullName evidence="6">RING-type domain-containing protein</fullName>
    </recommendedName>
</protein>
<dbReference type="PANTHER" id="PTHR14155">
    <property type="entry name" value="RING FINGER DOMAIN-CONTAINING"/>
    <property type="match status" value="1"/>
</dbReference>
<evidence type="ECO:0000256" key="2">
    <source>
        <dbReference type="ARBA" id="ARBA00022771"/>
    </source>
</evidence>
<feature type="domain" description="RING-type" evidence="6">
    <location>
        <begin position="36"/>
        <end position="77"/>
    </location>
</feature>
<evidence type="ECO:0000256" key="5">
    <source>
        <dbReference type="SAM" id="MobiDB-lite"/>
    </source>
</evidence>
<dbReference type="InterPro" id="IPR013083">
    <property type="entry name" value="Znf_RING/FYVE/PHD"/>
</dbReference>
<sequence length="83" mass="8947">LPTPSSSSSSSSSPPDGAPVASTSTQSLELDKETRCGICLCDYEDDDECVLTRCTHLFHRECAEAWLTQKGTCPVCRRDHVGA</sequence>